<dbReference type="OrthoDB" id="2739721at2759"/>
<proteinExistence type="predicted"/>
<dbReference type="AlphaFoldDB" id="A0A165E242"/>
<dbReference type="EMBL" id="KV427626">
    <property type="protein sequence ID" value="KZT06098.1"/>
    <property type="molecule type" value="Genomic_DNA"/>
</dbReference>
<name>A0A165E242_9APHY</name>
<accession>A0A165E242</accession>
<evidence type="ECO:0000313" key="1">
    <source>
        <dbReference type="EMBL" id="KZT06098.1"/>
    </source>
</evidence>
<dbReference type="GeneID" id="63818575"/>
<reference evidence="1 2" key="1">
    <citation type="journal article" date="2016" name="Mol. Biol. Evol.">
        <title>Comparative Genomics of Early-Diverging Mushroom-Forming Fungi Provides Insights into the Origins of Lignocellulose Decay Capabilities.</title>
        <authorList>
            <person name="Nagy L.G."/>
            <person name="Riley R."/>
            <person name="Tritt A."/>
            <person name="Adam C."/>
            <person name="Daum C."/>
            <person name="Floudas D."/>
            <person name="Sun H."/>
            <person name="Yadav J.S."/>
            <person name="Pangilinan J."/>
            <person name="Larsson K.H."/>
            <person name="Matsuura K."/>
            <person name="Barry K."/>
            <person name="Labutti K."/>
            <person name="Kuo R."/>
            <person name="Ohm R.A."/>
            <person name="Bhattacharya S.S."/>
            <person name="Shirouzu T."/>
            <person name="Yoshinaga Y."/>
            <person name="Martin F.M."/>
            <person name="Grigoriev I.V."/>
            <person name="Hibbett D.S."/>
        </authorList>
    </citation>
    <scope>NUCLEOTIDE SEQUENCE [LARGE SCALE GENOMIC DNA]</scope>
    <source>
        <strain evidence="1 2">93-53</strain>
    </source>
</reference>
<dbReference type="RefSeq" id="XP_040763838.1">
    <property type="nucleotide sequence ID" value="XM_040901543.1"/>
</dbReference>
<dbReference type="Gene3D" id="3.80.10.10">
    <property type="entry name" value="Ribonuclease Inhibitor"/>
    <property type="match status" value="1"/>
</dbReference>
<dbReference type="InParanoid" id="A0A165E242"/>
<protein>
    <submittedName>
        <fullName evidence="1">Uncharacterized protein</fullName>
    </submittedName>
</protein>
<gene>
    <name evidence="1" type="ORF">LAESUDRAFT_197606</name>
</gene>
<organism evidence="1 2">
    <name type="scientific">Laetiporus sulphureus 93-53</name>
    <dbReference type="NCBI Taxonomy" id="1314785"/>
    <lineage>
        <taxon>Eukaryota</taxon>
        <taxon>Fungi</taxon>
        <taxon>Dikarya</taxon>
        <taxon>Basidiomycota</taxon>
        <taxon>Agaricomycotina</taxon>
        <taxon>Agaricomycetes</taxon>
        <taxon>Polyporales</taxon>
        <taxon>Laetiporus</taxon>
    </lineage>
</organism>
<evidence type="ECO:0000313" key="2">
    <source>
        <dbReference type="Proteomes" id="UP000076871"/>
    </source>
</evidence>
<dbReference type="InterPro" id="IPR032675">
    <property type="entry name" value="LRR_dom_sf"/>
</dbReference>
<dbReference type="Proteomes" id="UP000076871">
    <property type="component" value="Unassembled WGS sequence"/>
</dbReference>
<sequence length="425" mass="47218">MAGPAIGANAAPPINVPQARLPPEICERIIDHIGWILNEDRSALLNCALVCRGWYAKSRAIFFTYPQLRTPKQAVACVTSLKQIPLLATRVQSLQIGSYSDPQTVVTGPELASILLLLAGKLPKLKSLSLPHVSFEHCSMRHLAFWSLHEFSHIVHLYLRNVTLPSASPFVQVICSFPHLQFLSCYNLCWSKPRSMAPLPERHRMPLTTVTSLHYDLSCLEDIRHVLLGLLDQAILQELRLEPAVSEAALSFTQDMLNMAGTRLEHAAIPLKAPEEDTGDNFQSLLSNVNLQGLFLAISSSEVNDIAQFVRSVLPPLISTISSKGLEGIRLDIVCSQIDELLAEGHFTKLQDVSIEFEDALLDGSQHVAFCTEICARFPKLNDKNMLIEYKPNYKDYQCPSEAERALKAKQLAEKPPRPTEQAAT</sequence>
<keyword evidence="2" id="KW-1185">Reference proteome</keyword>